<evidence type="ECO:0000256" key="1">
    <source>
        <dbReference type="SAM" id="MobiDB-lite"/>
    </source>
</evidence>
<dbReference type="InterPro" id="IPR010664">
    <property type="entry name" value="LipoPS_assembly_LptC-rel"/>
</dbReference>
<dbReference type="RefSeq" id="WP_153481628.1">
    <property type="nucleotide sequence ID" value="NZ_VWNA01000001.1"/>
</dbReference>
<organism evidence="3 4">
    <name type="scientific">Segnochrobactrum spirostomi</name>
    <dbReference type="NCBI Taxonomy" id="2608987"/>
    <lineage>
        <taxon>Bacteria</taxon>
        <taxon>Pseudomonadati</taxon>
        <taxon>Pseudomonadota</taxon>
        <taxon>Alphaproteobacteria</taxon>
        <taxon>Hyphomicrobiales</taxon>
        <taxon>Segnochrobactraceae</taxon>
        <taxon>Segnochrobactrum</taxon>
    </lineage>
</organism>
<dbReference type="AlphaFoldDB" id="A0A6A7Y2N4"/>
<feature type="region of interest" description="Disordered" evidence="1">
    <location>
        <begin position="238"/>
        <end position="258"/>
    </location>
</feature>
<sequence>MSDAPLRSAPSVYATRNEPAPTPGPRQGARDIPDDIDYRREKARRLASGHSRRVRLLRVVLPLAALVIFLGVAGFSVVKSMIPDSFKLGGIGLSSEGIVMENPTLSGHAGERVYQIHADRAIQHIADSSLMSLETITAHITTADGNKVTLTSNKGLYNSKAETLRLDGDIHIVAANGQSADMSSADIDLKTGLASSTTPLTLRSGQGQIEAGAGTVAQNGSTMVFKGGVKVTMHPAAKGGQVAPANNAAKQPAPETLP</sequence>
<dbReference type="Gene3D" id="2.60.450.10">
    <property type="entry name" value="Lipopolysaccharide (LPS) transport protein A like domain"/>
    <property type="match status" value="1"/>
</dbReference>
<evidence type="ECO:0000256" key="2">
    <source>
        <dbReference type="SAM" id="Phobius"/>
    </source>
</evidence>
<name>A0A6A7Y2N4_9HYPH</name>
<keyword evidence="2" id="KW-0472">Membrane</keyword>
<reference evidence="3 4" key="1">
    <citation type="submission" date="2019-09" db="EMBL/GenBank/DDBJ databases">
        <title>Segnochrobactrum spirostomi gen. nov., sp. nov., isolated from the ciliate Spirostomum cf. yagiui and description of a novel family, Segnochrobactraceae fam. nov. within the order Rhizobiales of the class Alphaproteobacteria.</title>
        <authorList>
            <person name="Akter S."/>
            <person name="Shazib S.U.A."/>
            <person name="Shin M.K."/>
        </authorList>
    </citation>
    <scope>NUCLEOTIDE SEQUENCE [LARGE SCALE GENOMIC DNA]</scope>
    <source>
        <strain evidence="3 4">Sp-1</strain>
    </source>
</reference>
<dbReference type="NCBIfam" id="TIGR04409">
    <property type="entry name" value="LptC_YrbK"/>
    <property type="match status" value="1"/>
</dbReference>
<dbReference type="EMBL" id="VWNA01000001">
    <property type="protein sequence ID" value="MQT13323.1"/>
    <property type="molecule type" value="Genomic_DNA"/>
</dbReference>
<protein>
    <submittedName>
        <fullName evidence="3">LPS export ABC transporter periplasmic protein LptC</fullName>
    </submittedName>
</protein>
<accession>A0A6A7Y2N4</accession>
<keyword evidence="2" id="KW-0812">Transmembrane</keyword>
<evidence type="ECO:0000313" key="4">
    <source>
        <dbReference type="Proteomes" id="UP000332515"/>
    </source>
</evidence>
<dbReference type="GO" id="GO:0005886">
    <property type="term" value="C:plasma membrane"/>
    <property type="evidence" value="ECO:0007669"/>
    <property type="project" value="InterPro"/>
</dbReference>
<keyword evidence="2" id="KW-1133">Transmembrane helix</keyword>
<dbReference type="Pfam" id="PF06835">
    <property type="entry name" value="LptC"/>
    <property type="match status" value="1"/>
</dbReference>
<evidence type="ECO:0000313" key="3">
    <source>
        <dbReference type="EMBL" id="MQT13323.1"/>
    </source>
</evidence>
<dbReference type="GO" id="GO:0015221">
    <property type="term" value="F:lipopolysaccharide transmembrane transporter activity"/>
    <property type="evidence" value="ECO:0007669"/>
    <property type="project" value="InterPro"/>
</dbReference>
<proteinExistence type="predicted"/>
<comment type="caution">
    <text evidence="3">The sequence shown here is derived from an EMBL/GenBank/DDBJ whole genome shotgun (WGS) entry which is preliminary data.</text>
</comment>
<dbReference type="Proteomes" id="UP000332515">
    <property type="component" value="Unassembled WGS sequence"/>
</dbReference>
<feature type="compositionally biased region" description="Low complexity" evidence="1">
    <location>
        <begin position="243"/>
        <end position="258"/>
    </location>
</feature>
<gene>
    <name evidence="3" type="primary">lptC</name>
    <name evidence="3" type="ORF">F0357_11855</name>
</gene>
<keyword evidence="4" id="KW-1185">Reference proteome</keyword>
<feature type="region of interest" description="Disordered" evidence="1">
    <location>
        <begin position="1"/>
        <end position="36"/>
    </location>
</feature>
<feature type="transmembrane region" description="Helical" evidence="2">
    <location>
        <begin position="56"/>
        <end position="78"/>
    </location>
</feature>
<dbReference type="InterPro" id="IPR026265">
    <property type="entry name" value="LptC"/>
</dbReference>